<dbReference type="Proteomes" id="UP000050525">
    <property type="component" value="Unassembled WGS sequence"/>
</dbReference>
<dbReference type="AlphaFoldDB" id="A0A151NFM4"/>
<proteinExistence type="predicted"/>
<gene>
    <name evidence="2" type="ORF">Y1Q_0005881</name>
</gene>
<feature type="chain" id="PRO_5007586015" evidence="1">
    <location>
        <begin position="20"/>
        <end position="72"/>
    </location>
</feature>
<sequence length="72" mass="7372">MTALLCTLLLLVLAPCVQSQLQLQASGPGMPGQVTFCTNCCLLPKLSPSSPTMGTLSTALKGLNSDFTVASS</sequence>
<evidence type="ECO:0000313" key="3">
    <source>
        <dbReference type="Proteomes" id="UP000050525"/>
    </source>
</evidence>
<keyword evidence="3" id="KW-1185">Reference proteome</keyword>
<evidence type="ECO:0000256" key="1">
    <source>
        <dbReference type="SAM" id="SignalP"/>
    </source>
</evidence>
<organism evidence="2 3">
    <name type="scientific">Alligator mississippiensis</name>
    <name type="common">American alligator</name>
    <dbReference type="NCBI Taxonomy" id="8496"/>
    <lineage>
        <taxon>Eukaryota</taxon>
        <taxon>Metazoa</taxon>
        <taxon>Chordata</taxon>
        <taxon>Craniata</taxon>
        <taxon>Vertebrata</taxon>
        <taxon>Euteleostomi</taxon>
        <taxon>Archelosauria</taxon>
        <taxon>Archosauria</taxon>
        <taxon>Crocodylia</taxon>
        <taxon>Alligatoridae</taxon>
        <taxon>Alligatorinae</taxon>
        <taxon>Alligator</taxon>
    </lineage>
</organism>
<dbReference type="EMBL" id="AKHW03003154">
    <property type="protein sequence ID" value="KYO35587.1"/>
    <property type="molecule type" value="Genomic_DNA"/>
</dbReference>
<feature type="signal peptide" evidence="1">
    <location>
        <begin position="1"/>
        <end position="19"/>
    </location>
</feature>
<evidence type="ECO:0000313" key="2">
    <source>
        <dbReference type="EMBL" id="KYO35587.1"/>
    </source>
</evidence>
<accession>A0A151NFM4</accession>
<keyword evidence="1" id="KW-0732">Signal</keyword>
<comment type="caution">
    <text evidence="2">The sequence shown here is derived from an EMBL/GenBank/DDBJ whole genome shotgun (WGS) entry which is preliminary data.</text>
</comment>
<name>A0A151NFM4_ALLMI</name>
<protein>
    <submittedName>
        <fullName evidence="2">Uncharacterized protein</fullName>
    </submittedName>
</protein>
<reference evidence="2 3" key="1">
    <citation type="journal article" date="2012" name="Genome Biol.">
        <title>Sequencing three crocodilian genomes to illuminate the evolution of archosaurs and amniotes.</title>
        <authorList>
            <person name="St John J.A."/>
            <person name="Braun E.L."/>
            <person name="Isberg S.R."/>
            <person name="Miles L.G."/>
            <person name="Chong A.Y."/>
            <person name="Gongora J."/>
            <person name="Dalzell P."/>
            <person name="Moran C."/>
            <person name="Bed'hom B."/>
            <person name="Abzhanov A."/>
            <person name="Burgess S.C."/>
            <person name="Cooksey A.M."/>
            <person name="Castoe T.A."/>
            <person name="Crawford N.G."/>
            <person name="Densmore L.D."/>
            <person name="Drew J.C."/>
            <person name="Edwards S.V."/>
            <person name="Faircloth B.C."/>
            <person name="Fujita M.K."/>
            <person name="Greenwold M.J."/>
            <person name="Hoffmann F.G."/>
            <person name="Howard J.M."/>
            <person name="Iguchi T."/>
            <person name="Janes D.E."/>
            <person name="Khan S.Y."/>
            <person name="Kohno S."/>
            <person name="de Koning A.J."/>
            <person name="Lance S.L."/>
            <person name="McCarthy F.M."/>
            <person name="McCormack J.E."/>
            <person name="Merchant M.E."/>
            <person name="Peterson D.G."/>
            <person name="Pollock D.D."/>
            <person name="Pourmand N."/>
            <person name="Raney B.J."/>
            <person name="Roessler K.A."/>
            <person name="Sanford J.R."/>
            <person name="Sawyer R.H."/>
            <person name="Schmidt C.J."/>
            <person name="Triplett E.W."/>
            <person name="Tuberville T.D."/>
            <person name="Venegas-Anaya M."/>
            <person name="Howard J.T."/>
            <person name="Jarvis E.D."/>
            <person name="Guillette L.J.Jr."/>
            <person name="Glenn T.C."/>
            <person name="Green R.E."/>
            <person name="Ray D.A."/>
        </authorList>
    </citation>
    <scope>NUCLEOTIDE SEQUENCE [LARGE SCALE GENOMIC DNA]</scope>
    <source>
        <strain evidence="2">KSC_2009_1</strain>
    </source>
</reference>